<gene>
    <name evidence="2" type="ORF">JMN37_05295</name>
</gene>
<dbReference type="GO" id="GO:0008757">
    <property type="term" value="F:S-adenosylmethionine-dependent methyltransferase activity"/>
    <property type="evidence" value="ECO:0007669"/>
    <property type="project" value="InterPro"/>
</dbReference>
<reference evidence="2 3" key="1">
    <citation type="submission" date="2021-01" db="EMBL/GenBank/DDBJ databases">
        <title>Identification and Characterization of Corynebacterium sp.</title>
        <authorList>
            <person name="Luo Q."/>
            <person name="Qu P."/>
            <person name="Chen Q."/>
        </authorList>
    </citation>
    <scope>NUCLEOTIDE SEQUENCE [LARGE SCALE GENOMIC DNA]</scope>
    <source>
        <strain evidence="2 3">MC-18</strain>
    </source>
</reference>
<keyword evidence="2" id="KW-0489">Methyltransferase</keyword>
<proteinExistence type="predicted"/>
<evidence type="ECO:0000313" key="2">
    <source>
        <dbReference type="EMBL" id="MCO6394396.1"/>
    </source>
</evidence>
<dbReference type="Pfam" id="PF08241">
    <property type="entry name" value="Methyltransf_11"/>
    <property type="match status" value="1"/>
</dbReference>
<dbReference type="AlphaFoldDB" id="A0AAW5HX82"/>
<dbReference type="RefSeq" id="WP_252931272.1">
    <property type="nucleotide sequence ID" value="NZ_JAEUWV010000005.1"/>
</dbReference>
<protein>
    <submittedName>
        <fullName evidence="2">Class I SAM-dependent methyltransferase</fullName>
    </submittedName>
</protein>
<dbReference type="InterPro" id="IPR013216">
    <property type="entry name" value="Methyltransf_11"/>
</dbReference>
<name>A0AAW5HX82_9CORY</name>
<feature type="domain" description="Methyltransferase type 11" evidence="1">
    <location>
        <begin position="52"/>
        <end position="150"/>
    </location>
</feature>
<dbReference type="CDD" id="cd02440">
    <property type="entry name" value="AdoMet_MTases"/>
    <property type="match status" value="1"/>
</dbReference>
<dbReference type="Proteomes" id="UP001205920">
    <property type="component" value="Unassembled WGS sequence"/>
</dbReference>
<organism evidence="2 3">
    <name type="scientific">Corynebacterium lipophilum</name>
    <dbReference type="NCBI Taxonomy" id="2804918"/>
    <lineage>
        <taxon>Bacteria</taxon>
        <taxon>Bacillati</taxon>
        <taxon>Actinomycetota</taxon>
        <taxon>Actinomycetes</taxon>
        <taxon>Mycobacteriales</taxon>
        <taxon>Corynebacteriaceae</taxon>
        <taxon>Corynebacterium</taxon>
    </lineage>
</organism>
<dbReference type="InterPro" id="IPR029063">
    <property type="entry name" value="SAM-dependent_MTases_sf"/>
</dbReference>
<sequence>MTDTQARITEYWAGRAEAYHREHRTAERAKADRAAWTDIFKRYMPEDAVRVLDMGTGDGYIAHIIAELGYAVVGVDACEPMLDEARDEAELRQEEGINTPLFAEVDVTDLPPSFYDFDVVVSRYLLWTLREPTEAIRGWTKALKPGGLVIAADATWFADGIAKDTQVISDNGPDSFVLTYTDELLEELPLATADSPEAYAEVFRAAGLEDVEVVELPEIAKIDEEFGTPQGHESRPTFLVIGRKPA</sequence>
<evidence type="ECO:0000259" key="1">
    <source>
        <dbReference type="Pfam" id="PF08241"/>
    </source>
</evidence>
<dbReference type="EMBL" id="JAEUWV010000005">
    <property type="protein sequence ID" value="MCO6394396.1"/>
    <property type="molecule type" value="Genomic_DNA"/>
</dbReference>
<accession>A0AAW5HX82</accession>
<keyword evidence="3" id="KW-1185">Reference proteome</keyword>
<evidence type="ECO:0000313" key="3">
    <source>
        <dbReference type="Proteomes" id="UP001205920"/>
    </source>
</evidence>
<keyword evidence="2" id="KW-0808">Transferase</keyword>
<dbReference type="PANTHER" id="PTHR43861">
    <property type="entry name" value="TRANS-ACONITATE 2-METHYLTRANSFERASE-RELATED"/>
    <property type="match status" value="1"/>
</dbReference>
<dbReference type="SUPFAM" id="SSF53335">
    <property type="entry name" value="S-adenosyl-L-methionine-dependent methyltransferases"/>
    <property type="match status" value="1"/>
</dbReference>
<comment type="caution">
    <text evidence="2">The sequence shown here is derived from an EMBL/GenBank/DDBJ whole genome shotgun (WGS) entry which is preliminary data.</text>
</comment>
<dbReference type="GO" id="GO:0032259">
    <property type="term" value="P:methylation"/>
    <property type="evidence" value="ECO:0007669"/>
    <property type="project" value="UniProtKB-KW"/>
</dbReference>
<dbReference type="Gene3D" id="3.40.50.150">
    <property type="entry name" value="Vaccinia Virus protein VP39"/>
    <property type="match status" value="1"/>
</dbReference>